<evidence type="ECO:0000313" key="1">
    <source>
        <dbReference type="EMBL" id="MEJ8662238.1"/>
    </source>
</evidence>
<dbReference type="EMBL" id="JBBKAI010000002">
    <property type="protein sequence ID" value="MEJ8662238.1"/>
    <property type="molecule type" value="Genomic_DNA"/>
</dbReference>
<keyword evidence="2" id="KW-1185">Reference proteome</keyword>
<protein>
    <submittedName>
        <fullName evidence="1">Pls/PosA family non-ribosomal peptide synthetase</fullName>
    </submittedName>
</protein>
<proteinExistence type="predicted"/>
<organism evidence="1 2">
    <name type="scientific">Streptomyces pratisoli</name>
    <dbReference type="NCBI Taxonomy" id="3139917"/>
    <lineage>
        <taxon>Bacteria</taxon>
        <taxon>Bacillati</taxon>
        <taxon>Actinomycetota</taxon>
        <taxon>Actinomycetes</taxon>
        <taxon>Kitasatosporales</taxon>
        <taxon>Streptomycetaceae</taxon>
        <taxon>Streptomyces</taxon>
    </lineage>
</organism>
<gene>
    <name evidence="1" type="ORF">WKI58_38205</name>
</gene>
<name>A0ACC6QVF1_9ACTN</name>
<comment type="caution">
    <text evidence="1">The sequence shown here is derived from an EMBL/GenBank/DDBJ whole genome shotgun (WGS) entry which is preliminary data.</text>
</comment>
<evidence type="ECO:0000313" key="2">
    <source>
        <dbReference type="Proteomes" id="UP001375539"/>
    </source>
</evidence>
<dbReference type="Proteomes" id="UP001375539">
    <property type="component" value="Unassembled WGS sequence"/>
</dbReference>
<accession>A0ACC6QVF1</accession>
<reference evidence="1" key="1">
    <citation type="submission" date="2024-03" db="EMBL/GenBank/DDBJ databases">
        <title>Novel Streptomyces species of biotechnological and ecological value are a feature of Machair soil.</title>
        <authorList>
            <person name="Prole J.R."/>
            <person name="Goodfellow M."/>
            <person name="Allenby N."/>
            <person name="Ward A.C."/>
        </authorList>
    </citation>
    <scope>NUCLEOTIDE SEQUENCE</scope>
    <source>
        <strain evidence="1">MS1.AVA.4</strain>
    </source>
</reference>
<sequence>MADTAALLAEVLAGVVGVEQVEVESHFFHDLGADSMVMARFCARVRKRAELPSVSMKDIYRNPTIASLAAALTDAAPAVVEPLVPVPSEPAAPARAGALEYVLCGTLQLLFFLGSSFAAAFVAVRGLEWISAGSGVVETYLRSVLFGGAAFLGACVLPILAKWLLIGRWKPQQIRIWSLAYVRFWVVKTLVRSSPLALFAGSPLYVLYLRALGAKVGRGVVIFSQHVPVATDLLTIGDGAVIRKDSYFTCYRAHSGWIQTGAVVLGRDVYVGEQTVLDIETSMGDGAQLGHVSSLHAGQAVPAGQGWHGSVARPTDVDYRMVAPAACGTLRSAVYSVVQVLTMLALYLPLVICVLDILVGSRVEALLGASSLDFTNVVFYLEALAISFVVFFGSLLLSIVFVVTVPRVLSLAVKPDTVYPLYGVRYLCHRAITRVANSKFLIGLFGDSSFIVPFLRGLGYDLSSPVVQTGSNFGDHLRHDTPYLVSVGPGTVCASELSIVNADYSSTSFRVSRASIGAHSFLGNMIVYPSQSKVGDNCLLATKVMVPVDGEVREGVGLLGSPSFEIPRTVDRDNRFNDLTSGNELRRRLAAKNRHNALTIGFFLLARWFYTFVAVVTGLCAASLYPSLGVSALALAMVLLLLFSVVHGVLVERASTGFRPLPPKYCSIYDIDFWRTERFFKLESGVGTVFNGTPFKSAIWRLQGVRLGKRLFDDGCQMAEKNLVTIGDDVTLNAGGWIQCHSQEDYVFKCDQITIGAGCTLGVGSFVLYGTTMGDGAVLAPDSFLMKGEEIPPHARWGGNPARELRTDHGIHNRDVAHFGAKWHQ</sequence>